<evidence type="ECO:0000313" key="4">
    <source>
        <dbReference type="Proteomes" id="UP000515123"/>
    </source>
</evidence>
<dbReference type="RefSeq" id="XP_020110867.1">
    <property type="nucleotide sequence ID" value="XM_020255278.1"/>
</dbReference>
<evidence type="ECO:0000256" key="1">
    <source>
        <dbReference type="ARBA" id="ARBA00023015"/>
    </source>
</evidence>
<proteinExistence type="predicted"/>
<reference evidence="5" key="2">
    <citation type="submission" date="2025-08" db="UniProtKB">
        <authorList>
            <consortium name="RefSeq"/>
        </authorList>
    </citation>
    <scope>IDENTIFICATION</scope>
    <source>
        <tissue evidence="5">Leaf</tissue>
    </source>
</reference>
<keyword evidence="4" id="KW-1185">Reference proteome</keyword>
<evidence type="ECO:0000313" key="5">
    <source>
        <dbReference type="RefSeq" id="XP_020110867.1"/>
    </source>
</evidence>
<evidence type="ECO:0000256" key="2">
    <source>
        <dbReference type="ARBA" id="ARBA00023163"/>
    </source>
</evidence>
<keyword evidence="2" id="KW-0804">Transcription</keyword>
<name>A0A6P5GSR4_ANACO</name>
<protein>
    <submittedName>
        <fullName evidence="5">Uncharacterized protein LOC109725878</fullName>
    </submittedName>
</protein>
<organism evidence="4 5">
    <name type="scientific">Ananas comosus</name>
    <name type="common">Pineapple</name>
    <name type="synonym">Ananas ananas</name>
    <dbReference type="NCBI Taxonomy" id="4615"/>
    <lineage>
        <taxon>Eukaryota</taxon>
        <taxon>Viridiplantae</taxon>
        <taxon>Streptophyta</taxon>
        <taxon>Embryophyta</taxon>
        <taxon>Tracheophyta</taxon>
        <taxon>Spermatophyta</taxon>
        <taxon>Magnoliopsida</taxon>
        <taxon>Liliopsida</taxon>
        <taxon>Poales</taxon>
        <taxon>Bromeliaceae</taxon>
        <taxon>Bromelioideae</taxon>
        <taxon>Ananas</taxon>
    </lineage>
</organism>
<evidence type="ECO:0000256" key="3">
    <source>
        <dbReference type="SAM" id="MobiDB-lite"/>
    </source>
</evidence>
<feature type="region of interest" description="Disordered" evidence="3">
    <location>
        <begin position="1"/>
        <end position="29"/>
    </location>
</feature>
<dbReference type="PANTHER" id="PTHR33124:SF9">
    <property type="entry name" value="TRANSCRIPTION FACTOR"/>
    <property type="match status" value="1"/>
</dbReference>
<dbReference type="AlphaFoldDB" id="A0A6P5GSR4"/>
<dbReference type="Proteomes" id="UP000515123">
    <property type="component" value="Linkage group 2"/>
</dbReference>
<dbReference type="Gramene" id="Aco000957.1.mrna1">
    <property type="protein sequence ID" value="Aco000957.1.mrna1.cds1"/>
    <property type="gene ID" value="Aco000957.1.path1"/>
</dbReference>
<reference evidence="4" key="1">
    <citation type="journal article" date="2015" name="Nat. Genet.">
        <title>The pineapple genome and the evolution of CAM photosynthesis.</title>
        <authorList>
            <person name="Ming R."/>
            <person name="VanBuren R."/>
            <person name="Wai C.M."/>
            <person name="Tang H."/>
            <person name="Schatz M.C."/>
            <person name="Bowers J.E."/>
            <person name="Lyons E."/>
            <person name="Wang M.L."/>
            <person name="Chen J."/>
            <person name="Biggers E."/>
            <person name="Zhang J."/>
            <person name="Huang L."/>
            <person name="Zhang L."/>
            <person name="Miao W."/>
            <person name="Zhang J."/>
            <person name="Ye Z."/>
            <person name="Miao C."/>
            <person name="Lin Z."/>
            <person name="Wang H."/>
            <person name="Zhou H."/>
            <person name="Yim W.C."/>
            <person name="Priest H.D."/>
            <person name="Zheng C."/>
            <person name="Woodhouse M."/>
            <person name="Edger P.P."/>
            <person name="Guyot R."/>
            <person name="Guo H.B."/>
            <person name="Guo H."/>
            <person name="Zheng G."/>
            <person name="Singh R."/>
            <person name="Sharma A."/>
            <person name="Min X."/>
            <person name="Zheng Y."/>
            <person name="Lee H."/>
            <person name="Gurtowski J."/>
            <person name="Sedlazeck F.J."/>
            <person name="Harkess A."/>
            <person name="McKain M.R."/>
            <person name="Liao Z."/>
            <person name="Fang J."/>
            <person name="Liu J."/>
            <person name="Zhang X."/>
            <person name="Zhang Q."/>
            <person name="Hu W."/>
            <person name="Qin Y."/>
            <person name="Wang K."/>
            <person name="Chen L.Y."/>
            <person name="Shirley N."/>
            <person name="Lin Y.R."/>
            <person name="Liu L.Y."/>
            <person name="Hernandez A.G."/>
            <person name="Wright C.L."/>
            <person name="Bulone V."/>
            <person name="Tuskan G.A."/>
            <person name="Heath K."/>
            <person name="Zee F."/>
            <person name="Moore P.H."/>
            <person name="Sunkar R."/>
            <person name="Leebens-Mack J.H."/>
            <person name="Mockler T."/>
            <person name="Bennetzen J.L."/>
            <person name="Freeling M."/>
            <person name="Sankoff D."/>
            <person name="Paterson A.H."/>
            <person name="Zhu X."/>
            <person name="Yang X."/>
            <person name="Smith J.A."/>
            <person name="Cushman J.C."/>
            <person name="Paull R.E."/>
            <person name="Yu Q."/>
        </authorList>
    </citation>
    <scope>NUCLEOTIDE SEQUENCE [LARGE SCALE GENOMIC DNA]</scope>
    <source>
        <strain evidence="4">cv. F153</strain>
    </source>
</reference>
<feature type="compositionally biased region" description="Basic residues" evidence="3">
    <location>
        <begin position="13"/>
        <end position="29"/>
    </location>
</feature>
<dbReference type="GeneID" id="109725878"/>
<dbReference type="PANTHER" id="PTHR33124">
    <property type="entry name" value="TRANSCRIPTION FACTOR IBH1-LIKE 1"/>
    <property type="match status" value="1"/>
</dbReference>
<keyword evidence="1" id="KW-0805">Transcription regulation</keyword>
<sequence length="104" mass="11948">MDARCPSRSAAEKRRRRSHAHRRRRAAGRLHRKYCRPAFGGEPSMLSSSSSSSPLQRKVLELRRLVPGGRDMPAERLFTCTADYIFQLRLRVRLLKALANLCMP</sequence>
<dbReference type="GO" id="GO:0006355">
    <property type="term" value="P:regulation of DNA-templated transcription"/>
    <property type="evidence" value="ECO:0007669"/>
    <property type="project" value="InterPro"/>
</dbReference>
<accession>A0A6P5GSR4</accession>
<gene>
    <name evidence="5" type="primary">LOC109725878</name>
</gene>
<dbReference type="InterPro" id="IPR044660">
    <property type="entry name" value="IBH1-like"/>
</dbReference>
<dbReference type="OrthoDB" id="1901781at2759"/>